<reference evidence="2 3" key="1">
    <citation type="submission" date="2014-09" db="EMBL/GenBank/DDBJ databases">
        <authorList>
            <person name="Hornung B.V."/>
        </authorList>
    </citation>
    <scope>NUCLEOTIDE SEQUENCE [LARGE SCALE GENOMIC DNA]</scope>
    <source>
        <strain evidence="2 3">FRIFI</strain>
    </source>
</reference>
<keyword evidence="1" id="KW-0812">Transmembrane</keyword>
<keyword evidence="3" id="KW-1185">Reference proteome</keyword>
<dbReference type="AlphaFoldDB" id="A0A2P2BQ42"/>
<dbReference type="Pfam" id="PF09946">
    <property type="entry name" value="DUF2178"/>
    <property type="match status" value="1"/>
</dbReference>
<sequence>MEDKFIQRVIISVIIILMGIIEMVINSSIEVNFGYLTAIIGGILFILSIASNIKYQVNKEEIDKEFSRKYDERDDLIDGKVAKFTLRVLIAIILLTMFISNWVKIQTDNALLIIIISFMVTEFLARKYYNSRI</sequence>
<dbReference type="RefSeq" id="WP_166505112.1">
    <property type="nucleotide sequence ID" value="NZ_JAKNTL010000007.1"/>
</dbReference>
<accession>A0A2P2BQ42</accession>
<evidence type="ECO:0000313" key="2">
    <source>
        <dbReference type="EMBL" id="CEI72446.1"/>
    </source>
</evidence>
<feature type="transmembrane region" description="Helical" evidence="1">
    <location>
        <begin position="84"/>
        <end position="103"/>
    </location>
</feature>
<dbReference type="EMBL" id="LN650648">
    <property type="protein sequence ID" value="CEI72446.1"/>
    <property type="molecule type" value="Genomic_DNA"/>
</dbReference>
<protein>
    <submittedName>
        <fullName evidence="2">Uncharacterized protein</fullName>
    </submittedName>
</protein>
<gene>
    <name evidence="2" type="ORF">FRIFI_0906</name>
</gene>
<proteinExistence type="predicted"/>
<name>A0A2P2BQ42_9FIRM</name>
<dbReference type="InterPro" id="IPR019235">
    <property type="entry name" value="DUF2178_TM"/>
</dbReference>
<feature type="transmembrane region" description="Helical" evidence="1">
    <location>
        <begin position="109"/>
        <end position="125"/>
    </location>
</feature>
<dbReference type="Proteomes" id="UP000245695">
    <property type="component" value="Chromosome 1"/>
</dbReference>
<dbReference type="KEGG" id="rhom:FRIFI_0906"/>
<keyword evidence="1" id="KW-0472">Membrane</keyword>
<organism evidence="2 3">
    <name type="scientific">Romboutsia hominis</name>
    <dbReference type="NCBI Taxonomy" id="1507512"/>
    <lineage>
        <taxon>Bacteria</taxon>
        <taxon>Bacillati</taxon>
        <taxon>Bacillota</taxon>
        <taxon>Clostridia</taxon>
        <taxon>Peptostreptococcales</taxon>
        <taxon>Peptostreptococcaceae</taxon>
        <taxon>Romboutsia</taxon>
    </lineage>
</organism>
<evidence type="ECO:0000313" key="3">
    <source>
        <dbReference type="Proteomes" id="UP000245695"/>
    </source>
</evidence>
<feature type="transmembrane region" description="Helical" evidence="1">
    <location>
        <begin position="35"/>
        <end position="55"/>
    </location>
</feature>
<keyword evidence="1" id="KW-1133">Transmembrane helix</keyword>
<evidence type="ECO:0000256" key="1">
    <source>
        <dbReference type="SAM" id="Phobius"/>
    </source>
</evidence>
<feature type="transmembrane region" description="Helical" evidence="1">
    <location>
        <begin position="9"/>
        <end position="29"/>
    </location>
</feature>